<keyword evidence="2" id="KW-1133">Transmembrane helix</keyword>
<evidence type="ECO:0000256" key="2">
    <source>
        <dbReference type="SAM" id="Phobius"/>
    </source>
</evidence>
<dbReference type="AlphaFoldDB" id="A0A423WG28"/>
<gene>
    <name evidence="3" type="ORF">VSDG_02411</name>
</gene>
<reference evidence="3 4" key="1">
    <citation type="submission" date="2015-09" db="EMBL/GenBank/DDBJ databases">
        <title>Host preference determinants of Valsa canker pathogens revealed by comparative genomics.</title>
        <authorList>
            <person name="Yin Z."/>
            <person name="Huang L."/>
        </authorList>
    </citation>
    <scope>NUCLEOTIDE SEQUENCE [LARGE SCALE GENOMIC DNA]</scope>
    <source>
        <strain evidence="3 4">YSFL</strain>
    </source>
</reference>
<protein>
    <submittedName>
        <fullName evidence="3">Uncharacterized protein</fullName>
    </submittedName>
</protein>
<keyword evidence="2" id="KW-0472">Membrane</keyword>
<dbReference type="Proteomes" id="UP000284375">
    <property type="component" value="Unassembled WGS sequence"/>
</dbReference>
<name>A0A423WG28_CYTCH</name>
<evidence type="ECO:0000256" key="1">
    <source>
        <dbReference type="SAM" id="MobiDB-lite"/>
    </source>
</evidence>
<evidence type="ECO:0000313" key="3">
    <source>
        <dbReference type="EMBL" id="ROW02340.1"/>
    </source>
</evidence>
<organism evidence="3 4">
    <name type="scientific">Cytospora chrysosperma</name>
    <name type="common">Cytospora canker fungus</name>
    <name type="synonym">Sphaeria chrysosperma</name>
    <dbReference type="NCBI Taxonomy" id="252740"/>
    <lineage>
        <taxon>Eukaryota</taxon>
        <taxon>Fungi</taxon>
        <taxon>Dikarya</taxon>
        <taxon>Ascomycota</taxon>
        <taxon>Pezizomycotina</taxon>
        <taxon>Sordariomycetes</taxon>
        <taxon>Sordariomycetidae</taxon>
        <taxon>Diaporthales</taxon>
        <taxon>Cytosporaceae</taxon>
        <taxon>Cytospora</taxon>
    </lineage>
</organism>
<dbReference type="EMBL" id="LJZO01000005">
    <property type="protein sequence ID" value="ROW02340.1"/>
    <property type="molecule type" value="Genomic_DNA"/>
</dbReference>
<dbReference type="OrthoDB" id="10665098at2759"/>
<accession>A0A423WG28</accession>
<keyword evidence="2" id="KW-0812">Transmembrane</keyword>
<keyword evidence="4" id="KW-1185">Reference proteome</keyword>
<feature type="region of interest" description="Disordered" evidence="1">
    <location>
        <begin position="1"/>
        <end position="32"/>
    </location>
</feature>
<evidence type="ECO:0000313" key="4">
    <source>
        <dbReference type="Proteomes" id="UP000284375"/>
    </source>
</evidence>
<proteinExistence type="predicted"/>
<comment type="caution">
    <text evidence="3">The sequence shown here is derived from an EMBL/GenBank/DDBJ whole genome shotgun (WGS) entry which is preliminary data.</text>
</comment>
<sequence length="134" mass="15731">MGDKGFQVPDEDAPPYDYKPAIQDPPHINKTPGSGDNLHIGVFKNSINRLSKTTVALIAGVIAVLIVAGTVVLTLYHEYSRQWRSHKPFRHISFFSIHAYIRLVIQFKHQQFHQFYFDQHRHAPMHKRRPLWWY</sequence>
<feature type="transmembrane region" description="Helical" evidence="2">
    <location>
        <begin position="54"/>
        <end position="76"/>
    </location>
</feature>